<reference evidence="2 3" key="1">
    <citation type="journal article" name="Sci. Rep.">
        <title>Genome-scale phylogenetic analyses confirm Olpidium as the closest living zoosporic fungus to the non-flagellated, terrestrial fungi.</title>
        <authorList>
            <person name="Chang Y."/>
            <person name="Rochon D."/>
            <person name="Sekimoto S."/>
            <person name="Wang Y."/>
            <person name="Chovatia M."/>
            <person name="Sandor L."/>
            <person name="Salamov A."/>
            <person name="Grigoriev I.V."/>
            <person name="Stajich J.E."/>
            <person name="Spatafora J.W."/>
        </authorList>
    </citation>
    <scope>NUCLEOTIDE SEQUENCE [LARGE SCALE GENOMIC DNA]</scope>
    <source>
        <strain evidence="2">S191</strain>
    </source>
</reference>
<dbReference type="AlphaFoldDB" id="A0A8H7ZQZ2"/>
<keyword evidence="3" id="KW-1185">Reference proteome</keyword>
<feature type="compositionally biased region" description="Pro residues" evidence="1">
    <location>
        <begin position="328"/>
        <end position="337"/>
    </location>
</feature>
<organism evidence="2 3">
    <name type="scientific">Olpidium bornovanus</name>
    <dbReference type="NCBI Taxonomy" id="278681"/>
    <lineage>
        <taxon>Eukaryota</taxon>
        <taxon>Fungi</taxon>
        <taxon>Fungi incertae sedis</taxon>
        <taxon>Olpidiomycota</taxon>
        <taxon>Olpidiomycotina</taxon>
        <taxon>Olpidiomycetes</taxon>
        <taxon>Olpidiales</taxon>
        <taxon>Olpidiaceae</taxon>
        <taxon>Olpidium</taxon>
    </lineage>
</organism>
<evidence type="ECO:0000256" key="1">
    <source>
        <dbReference type="SAM" id="MobiDB-lite"/>
    </source>
</evidence>
<feature type="region of interest" description="Disordered" evidence="1">
    <location>
        <begin position="243"/>
        <end position="341"/>
    </location>
</feature>
<proteinExistence type="predicted"/>
<name>A0A8H7ZQZ2_9FUNG</name>
<accession>A0A8H7ZQZ2</accession>
<feature type="compositionally biased region" description="Acidic residues" evidence="1">
    <location>
        <begin position="244"/>
        <end position="255"/>
    </location>
</feature>
<feature type="non-terminal residue" evidence="2">
    <location>
        <position position="1"/>
    </location>
</feature>
<sequence>QARHLAIQACAVPRTPAAWKGAGFAASGLKTRQSYSKGSPESISINGGFAALFPSGVSRPVHQRFAIEAEVRAGRRSCVVSARAVASVRGGGSPWERTRPGAQDTFPLSPPDATDGGDTAAAAAAAAPQEPAAATRAECCARCRLTFANGGGETAAEGHFLPPAGAAAAAAAAAAATTARPGRAKATPAELRSLRADADAAADGPRRQAEPSSFSIFGALMRRSASVASIASSTLSYITGADQGWDDLPDGEGDADAPPGAEAAVPHGGGGSSDDVPSALPSAFLSATEARAGGSSSSPPDCPPEIPDRKAFASPDSSAAAARRAGEPPLPPRPPAPRQRESGAKCNILWCYVQIVGSFCVDPTIVKAQMLQALNSKVMYSRSGSRYGGGGMLEAIEPNRQASSSATGAQSAAGERLAGGRTFQAHRKRRGEFVSYCNPSSSPVKKMIRNGCPSFPCPQHFCFVT</sequence>
<dbReference type="EMBL" id="JAEFCI010009459">
    <property type="protein sequence ID" value="KAG5457797.1"/>
    <property type="molecule type" value="Genomic_DNA"/>
</dbReference>
<feature type="compositionally biased region" description="Low complexity" evidence="1">
    <location>
        <begin position="111"/>
        <end position="128"/>
    </location>
</feature>
<dbReference type="Proteomes" id="UP000673691">
    <property type="component" value="Unassembled WGS sequence"/>
</dbReference>
<evidence type="ECO:0000313" key="2">
    <source>
        <dbReference type="EMBL" id="KAG5457797.1"/>
    </source>
</evidence>
<comment type="caution">
    <text evidence="2">The sequence shown here is derived from an EMBL/GenBank/DDBJ whole genome shotgun (WGS) entry which is preliminary data.</text>
</comment>
<protein>
    <submittedName>
        <fullName evidence="2">Uncharacterized protein</fullName>
    </submittedName>
</protein>
<evidence type="ECO:0000313" key="3">
    <source>
        <dbReference type="Proteomes" id="UP000673691"/>
    </source>
</evidence>
<feature type="compositionally biased region" description="Low complexity" evidence="1">
    <location>
        <begin position="312"/>
        <end position="323"/>
    </location>
</feature>
<gene>
    <name evidence="2" type="ORF">BJ554DRAFT_2101</name>
</gene>
<feature type="region of interest" description="Disordered" evidence="1">
    <location>
        <begin position="89"/>
        <end position="128"/>
    </location>
</feature>